<keyword evidence="1" id="KW-0175">Coiled coil</keyword>
<feature type="coiled-coil region" evidence="1">
    <location>
        <begin position="445"/>
        <end position="479"/>
    </location>
</feature>
<accession>A0A0N4ZBW4</accession>
<reference evidence="3" key="1">
    <citation type="submission" date="2017-02" db="UniProtKB">
        <authorList>
            <consortium name="WormBaseParasite"/>
        </authorList>
    </citation>
    <scope>IDENTIFICATION</scope>
</reference>
<dbReference type="AlphaFoldDB" id="A0A0N4ZBW4"/>
<evidence type="ECO:0000256" key="1">
    <source>
        <dbReference type="SAM" id="Coils"/>
    </source>
</evidence>
<name>A0A0N4ZBW4_PARTI</name>
<keyword evidence="2" id="KW-1185">Reference proteome</keyword>
<protein>
    <submittedName>
        <fullName evidence="3">GRIP domain-containing protein</fullName>
    </submittedName>
</protein>
<feature type="coiled-coil region" evidence="1">
    <location>
        <begin position="506"/>
        <end position="630"/>
    </location>
</feature>
<dbReference type="WBParaSite" id="PTRK_0000502000.1">
    <property type="protein sequence ID" value="PTRK_0000502000.1"/>
    <property type="gene ID" value="PTRK_0000502000"/>
</dbReference>
<dbReference type="Proteomes" id="UP000038045">
    <property type="component" value="Unplaced"/>
</dbReference>
<proteinExistence type="predicted"/>
<evidence type="ECO:0000313" key="3">
    <source>
        <dbReference type="WBParaSite" id="PTRK_0000502000.1"/>
    </source>
</evidence>
<organism evidence="2 3">
    <name type="scientific">Parastrongyloides trichosuri</name>
    <name type="common">Possum-specific nematode worm</name>
    <dbReference type="NCBI Taxonomy" id="131310"/>
    <lineage>
        <taxon>Eukaryota</taxon>
        <taxon>Metazoa</taxon>
        <taxon>Ecdysozoa</taxon>
        <taxon>Nematoda</taxon>
        <taxon>Chromadorea</taxon>
        <taxon>Rhabditida</taxon>
        <taxon>Tylenchina</taxon>
        <taxon>Panagrolaimomorpha</taxon>
        <taxon>Strongyloidoidea</taxon>
        <taxon>Strongyloididae</taxon>
        <taxon>Parastrongyloides</taxon>
    </lineage>
</organism>
<feature type="coiled-coil region" evidence="1">
    <location>
        <begin position="38"/>
        <end position="186"/>
    </location>
</feature>
<dbReference type="STRING" id="131310.A0A0N4ZBW4"/>
<sequence length="643" mass="76365">MESLDDFLTKTFLLIKVLEAENEYNINFNDNEEIGCYMKKIKKKIENLKKLCNEIIKIKEARDSEIDEYNKSNDEIDRSLKIKEMNDECQRMNKELEKLEKDNSCTCGEIESRKYELTQLREEIDKELELLRKKEKKEQEIYNKSIEKCHEITCLEDNIKEIKEKKKQVEKSIQEDEKNIAVLENHLKSVLLVLLKCQRAYEAWITGTEEDKNKLNELLDSEIKNLKKIESEIGLSEELTYFQTLETEDSSEEIIEHLQLELQAVHEAIGDGIKHLNDIEKQIYYEQQRKLEKQLLYVEAKARTDINILKEKRQQQIAIIERLLPQPTLYQTYKNNQVKKVVPMIYTDDKNEDNIDNSFNGNRKKELDTIKGAIEENEEIVKNMENSLKDNIELRMASLLSENDEDLLPLVEELSTSINMIEPKIAYPVLWQRIKFLKNILSDGISLLEDEKLVLKDKLMEITNEVNDQQKTVNNLKTNLKLKEKIIQKCLKDKINNEEKYKSIIEQVINDNYDEYNEQLRNIQIKEEEVARLKESYEELMRKKNKKKVEVMQKKVDNNNMNNKLKVARKKLEEEENRRREEEAIERMNIELENDILSLKKEIDDKGKLLKKLQEANDILKKEIKGIELDREFGIYFQESQEK</sequence>
<evidence type="ECO:0000313" key="2">
    <source>
        <dbReference type="Proteomes" id="UP000038045"/>
    </source>
</evidence>